<sequence>MVFFFRKTDKRFLETLKDDYAEKHRDANNDGRLSWYEVKTGFRKLQSRWPAYRTQRTFHIADKDGDGYITEFEYWTSLLNMHWILTYWQSSIFMESQRY</sequence>
<dbReference type="PROSITE" id="PS00018">
    <property type="entry name" value="EF_HAND_1"/>
    <property type="match status" value="2"/>
</dbReference>
<evidence type="ECO:0000259" key="2">
    <source>
        <dbReference type="PROSITE" id="PS50222"/>
    </source>
</evidence>
<dbReference type="InterPro" id="IPR002048">
    <property type="entry name" value="EF_hand_dom"/>
</dbReference>
<dbReference type="SUPFAM" id="SSF47473">
    <property type="entry name" value="EF-hand"/>
    <property type="match status" value="1"/>
</dbReference>
<evidence type="ECO:0000313" key="4">
    <source>
        <dbReference type="Proteomes" id="UP000593577"/>
    </source>
</evidence>
<evidence type="ECO:0000313" key="3">
    <source>
        <dbReference type="EMBL" id="MBA0692145.1"/>
    </source>
</evidence>
<reference evidence="3 4" key="1">
    <citation type="journal article" date="2019" name="Genome Biol. Evol.">
        <title>Insights into the evolution of the New World diploid cottons (Gossypium, subgenus Houzingenia) based on genome sequencing.</title>
        <authorList>
            <person name="Grover C.E."/>
            <person name="Arick M.A. 2nd"/>
            <person name="Thrash A."/>
            <person name="Conover J.L."/>
            <person name="Sanders W.S."/>
            <person name="Peterson D.G."/>
            <person name="Frelichowski J.E."/>
            <person name="Scheffler J.A."/>
            <person name="Scheffler B.E."/>
            <person name="Wendel J.F."/>
        </authorList>
    </citation>
    <scope>NUCLEOTIDE SEQUENCE [LARGE SCALE GENOMIC DNA]</scope>
    <source>
        <strain evidence="3">185</strain>
        <tissue evidence="3">Leaf</tissue>
    </source>
</reference>
<dbReference type="EMBL" id="JABFAA010000009">
    <property type="protein sequence ID" value="MBA0692145.1"/>
    <property type="molecule type" value="Genomic_DNA"/>
</dbReference>
<dbReference type="GO" id="GO:0005509">
    <property type="term" value="F:calcium ion binding"/>
    <property type="evidence" value="ECO:0007669"/>
    <property type="project" value="InterPro"/>
</dbReference>
<feature type="domain" description="EF-hand" evidence="2">
    <location>
        <begin position="55"/>
        <end position="84"/>
    </location>
</feature>
<keyword evidence="4" id="KW-1185">Reference proteome</keyword>
<keyword evidence="1" id="KW-0106">Calcium</keyword>
<feature type="non-terminal residue" evidence="3">
    <location>
        <position position="99"/>
    </location>
</feature>
<dbReference type="InterPro" id="IPR018247">
    <property type="entry name" value="EF_Hand_1_Ca_BS"/>
</dbReference>
<organism evidence="3 4">
    <name type="scientific">Gossypium aridum</name>
    <name type="common">American cotton</name>
    <name type="synonym">Erioxylum aridum</name>
    <dbReference type="NCBI Taxonomy" id="34290"/>
    <lineage>
        <taxon>Eukaryota</taxon>
        <taxon>Viridiplantae</taxon>
        <taxon>Streptophyta</taxon>
        <taxon>Embryophyta</taxon>
        <taxon>Tracheophyta</taxon>
        <taxon>Spermatophyta</taxon>
        <taxon>Magnoliopsida</taxon>
        <taxon>eudicotyledons</taxon>
        <taxon>Gunneridae</taxon>
        <taxon>Pentapetalae</taxon>
        <taxon>rosids</taxon>
        <taxon>malvids</taxon>
        <taxon>Malvales</taxon>
        <taxon>Malvaceae</taxon>
        <taxon>Malvoideae</taxon>
        <taxon>Gossypium</taxon>
    </lineage>
</organism>
<proteinExistence type="predicted"/>
<dbReference type="Pfam" id="PF13202">
    <property type="entry name" value="EF-hand_5"/>
    <property type="match status" value="1"/>
</dbReference>
<dbReference type="InterPro" id="IPR011992">
    <property type="entry name" value="EF-hand-dom_pair"/>
</dbReference>
<accession>A0A7J8XXY5</accession>
<dbReference type="Gene3D" id="1.10.238.10">
    <property type="entry name" value="EF-hand"/>
    <property type="match status" value="1"/>
</dbReference>
<dbReference type="AlphaFoldDB" id="A0A7J8XXY5"/>
<name>A0A7J8XXY5_GOSAI</name>
<protein>
    <recommendedName>
        <fullName evidence="2">EF-hand domain-containing protein</fullName>
    </recommendedName>
</protein>
<evidence type="ECO:0000256" key="1">
    <source>
        <dbReference type="ARBA" id="ARBA00022837"/>
    </source>
</evidence>
<dbReference type="PROSITE" id="PS50222">
    <property type="entry name" value="EF_HAND_2"/>
    <property type="match status" value="1"/>
</dbReference>
<comment type="caution">
    <text evidence="3">The sequence shown here is derived from an EMBL/GenBank/DDBJ whole genome shotgun (WGS) entry which is preliminary data.</text>
</comment>
<gene>
    <name evidence="3" type="ORF">Goari_009731</name>
</gene>
<dbReference type="Proteomes" id="UP000593577">
    <property type="component" value="Unassembled WGS sequence"/>
</dbReference>